<dbReference type="InterPro" id="IPR045075">
    <property type="entry name" value="Syf1-like"/>
</dbReference>
<evidence type="ECO:0008006" key="5">
    <source>
        <dbReference type="Google" id="ProtNLM"/>
    </source>
</evidence>
<reference evidence="3" key="2">
    <citation type="submission" date="2025-08" db="UniProtKB">
        <authorList>
            <consortium name="Ensembl"/>
        </authorList>
    </citation>
    <scope>IDENTIFICATION</scope>
</reference>
<dbReference type="AlphaFoldDB" id="A0A4W5L0J0"/>
<evidence type="ECO:0000313" key="3">
    <source>
        <dbReference type="Ensembl" id="ENSHHUP00000017896.1"/>
    </source>
</evidence>
<keyword evidence="4" id="KW-1185">Reference proteome</keyword>
<name>A0A4W5L0J0_9TELE</name>
<dbReference type="Ensembl" id="ENSHHUT00000018547.1">
    <property type="protein sequence ID" value="ENSHHUP00000017896.1"/>
    <property type="gene ID" value="ENSHHUG00000011153.1"/>
</dbReference>
<keyword evidence="1" id="KW-0677">Repeat</keyword>
<evidence type="ECO:0000256" key="1">
    <source>
        <dbReference type="ARBA" id="ARBA00022737"/>
    </source>
</evidence>
<sequence length="319" mass="35780">MAKNLMKGTEMCRKSEDVWLESARLELGGPGVVTSPRLYASTSELLCWRLMSGPRNVSSGGLWLARLECMNTRRVVNKAQDKHPYGLSHMDHYRQVGGGQREHSNGGEDHRQSHHITQVQRGRDQQRTVDTAHNKQQWTALKHCTACVCVTCSQGYCRSVTRQAAWQAVIRAIIGIGIEEDCKHTWMEDAESCVSHGALECASAIYAHALQMFLSKMSVWLRSSYFEKNHGTRETLEALLQRVVAHCPKADVLWLMGAKSKWLAENVPAACRIMALAFQANPNSEAIWLAAVKLESENNEYGKARWLLAKVVAVLLLPR</sequence>
<dbReference type="InterPro" id="IPR011990">
    <property type="entry name" value="TPR-like_helical_dom_sf"/>
</dbReference>
<accession>A0A4W5L0J0</accession>
<reference evidence="4" key="1">
    <citation type="submission" date="2018-06" db="EMBL/GenBank/DDBJ databases">
        <title>Genome assembly of Danube salmon.</title>
        <authorList>
            <person name="Macqueen D.J."/>
            <person name="Gundappa M.K."/>
        </authorList>
    </citation>
    <scope>NUCLEOTIDE SEQUENCE [LARGE SCALE GENOMIC DNA]</scope>
</reference>
<dbReference type="PANTHER" id="PTHR11246">
    <property type="entry name" value="PRE-MRNA SPLICING FACTOR"/>
    <property type="match status" value="1"/>
</dbReference>
<dbReference type="PANTHER" id="PTHR11246:SF1">
    <property type="entry name" value="PRE-MRNA-PROCESSING FACTOR 6"/>
    <property type="match status" value="1"/>
</dbReference>
<organism evidence="3 4">
    <name type="scientific">Hucho hucho</name>
    <name type="common">huchen</name>
    <dbReference type="NCBI Taxonomy" id="62062"/>
    <lineage>
        <taxon>Eukaryota</taxon>
        <taxon>Metazoa</taxon>
        <taxon>Chordata</taxon>
        <taxon>Craniata</taxon>
        <taxon>Vertebrata</taxon>
        <taxon>Euteleostomi</taxon>
        <taxon>Actinopterygii</taxon>
        <taxon>Neopterygii</taxon>
        <taxon>Teleostei</taxon>
        <taxon>Protacanthopterygii</taxon>
        <taxon>Salmoniformes</taxon>
        <taxon>Salmonidae</taxon>
        <taxon>Salmoninae</taxon>
        <taxon>Hucho</taxon>
    </lineage>
</organism>
<evidence type="ECO:0000256" key="2">
    <source>
        <dbReference type="SAM" id="MobiDB-lite"/>
    </source>
</evidence>
<dbReference type="GO" id="GO:0071013">
    <property type="term" value="C:catalytic step 2 spliceosome"/>
    <property type="evidence" value="ECO:0007669"/>
    <property type="project" value="TreeGrafter"/>
</dbReference>
<dbReference type="SUPFAM" id="SSF48452">
    <property type="entry name" value="TPR-like"/>
    <property type="match status" value="1"/>
</dbReference>
<feature type="region of interest" description="Disordered" evidence="2">
    <location>
        <begin position="95"/>
        <end position="128"/>
    </location>
</feature>
<dbReference type="STRING" id="62062.ENSHHUP00000017896"/>
<dbReference type="GeneTree" id="ENSGT00550000075016"/>
<evidence type="ECO:0000313" key="4">
    <source>
        <dbReference type="Proteomes" id="UP000314982"/>
    </source>
</evidence>
<feature type="compositionally biased region" description="Basic and acidic residues" evidence="2">
    <location>
        <begin position="95"/>
        <end position="111"/>
    </location>
</feature>
<protein>
    <recommendedName>
        <fullName evidence="5">Pre-mRNA-processing factor 6</fullName>
    </recommendedName>
</protein>
<dbReference type="Proteomes" id="UP000314982">
    <property type="component" value="Unassembled WGS sequence"/>
</dbReference>
<dbReference type="Gene3D" id="1.25.40.10">
    <property type="entry name" value="Tetratricopeptide repeat domain"/>
    <property type="match status" value="1"/>
</dbReference>
<proteinExistence type="predicted"/>
<dbReference type="GO" id="GO:0000244">
    <property type="term" value="P:spliceosomal tri-snRNP complex assembly"/>
    <property type="evidence" value="ECO:0007669"/>
    <property type="project" value="TreeGrafter"/>
</dbReference>
<reference evidence="3" key="3">
    <citation type="submission" date="2025-09" db="UniProtKB">
        <authorList>
            <consortium name="Ensembl"/>
        </authorList>
    </citation>
    <scope>IDENTIFICATION</scope>
</reference>
<dbReference type="GO" id="GO:0046540">
    <property type="term" value="C:U4/U6 x U5 tri-snRNP complex"/>
    <property type="evidence" value="ECO:0007669"/>
    <property type="project" value="TreeGrafter"/>
</dbReference>